<dbReference type="PANTHER" id="PTHR21581:SF33">
    <property type="entry name" value="D-ALANYL-D-ALANINE CARBOXYPEPTIDASE DACB"/>
    <property type="match status" value="1"/>
</dbReference>
<feature type="binding site" evidence="14">
    <location>
        <position position="224"/>
    </location>
    <ligand>
        <name>substrate</name>
    </ligand>
</feature>
<dbReference type="EC" id="3.4.16.4" evidence="4"/>
<dbReference type="GO" id="GO:0006508">
    <property type="term" value="P:proteolysis"/>
    <property type="evidence" value="ECO:0007669"/>
    <property type="project" value="UniProtKB-KW"/>
</dbReference>
<feature type="transmembrane region" description="Helical" evidence="16">
    <location>
        <begin position="366"/>
        <end position="385"/>
    </location>
</feature>
<gene>
    <name evidence="19" type="ordered locus">Toce_0780</name>
</gene>
<keyword evidence="20" id="KW-1185">Reference proteome</keyword>
<reference evidence="19 20" key="1">
    <citation type="journal article" date="2010" name="Stand. Genomic Sci.">
        <title>Complete genome sequence of Thermosediminibacter oceani type strain (JW/IW-1228P).</title>
        <authorList>
            <person name="Pitluck S."/>
            <person name="Yasawong M."/>
            <person name="Munk C."/>
            <person name="Nolan M."/>
            <person name="Lapidus A."/>
            <person name="Lucas S."/>
            <person name="Glavina Del Rio T."/>
            <person name="Tice H."/>
            <person name="Cheng J.F."/>
            <person name="Bruce D."/>
            <person name="Detter C."/>
            <person name="Tapia R."/>
            <person name="Han C."/>
            <person name="Goodwin L."/>
            <person name="Liolios K."/>
            <person name="Ivanova N."/>
            <person name="Mavromatis K."/>
            <person name="Mikhailova N."/>
            <person name="Pati A."/>
            <person name="Chen A."/>
            <person name="Palaniappan K."/>
            <person name="Land M."/>
            <person name="Hauser L."/>
            <person name="Chang Y.J."/>
            <person name="Jeffries C.D."/>
            <person name="Rohde M."/>
            <person name="Spring S."/>
            <person name="Sikorski J."/>
            <person name="Goker M."/>
            <person name="Woyke T."/>
            <person name="Bristow J."/>
            <person name="Eisen J.A."/>
            <person name="Markowitz V."/>
            <person name="Hugenholtz P."/>
            <person name="Kyrpides N.C."/>
            <person name="Klenk H.P."/>
        </authorList>
    </citation>
    <scope>NUCLEOTIDE SEQUENCE [LARGE SCALE GENOMIC DNA]</scope>
    <source>
        <strain evidence="20">ATCC BAA-1034 / DSM 16646 / JW/IW-1228P</strain>
    </source>
</reference>
<dbReference type="InterPro" id="IPR012338">
    <property type="entry name" value="Beta-lactam/transpept-like"/>
</dbReference>
<feature type="domain" description="Peptidase S11 D-Ala-D-Ala carboxypeptidase A C-terminal" evidence="18">
    <location>
        <begin position="273"/>
        <end position="360"/>
    </location>
</feature>
<dbReference type="InterPro" id="IPR012907">
    <property type="entry name" value="Peptidase_S11_C"/>
</dbReference>
<organism evidence="19 20">
    <name type="scientific">Thermosediminibacter oceani (strain ATCC BAA-1034 / DSM 16646 / JW/IW-1228P)</name>
    <dbReference type="NCBI Taxonomy" id="555079"/>
    <lineage>
        <taxon>Bacteria</taxon>
        <taxon>Bacillati</taxon>
        <taxon>Bacillota</taxon>
        <taxon>Clostridia</taxon>
        <taxon>Thermosediminibacterales</taxon>
        <taxon>Thermosediminibacteraceae</taxon>
        <taxon>Thermosediminibacter</taxon>
    </lineage>
</organism>
<proteinExistence type="inferred from homology"/>
<feature type="active site" evidence="13">
    <location>
        <position position="116"/>
    </location>
</feature>
<comment type="similarity">
    <text evidence="3 15">Belongs to the peptidase S11 family.</text>
</comment>
<dbReference type="Proteomes" id="UP000000272">
    <property type="component" value="Chromosome"/>
</dbReference>
<evidence type="ECO:0000256" key="1">
    <source>
        <dbReference type="ARBA" id="ARBA00003217"/>
    </source>
</evidence>
<dbReference type="SMART" id="SM00936">
    <property type="entry name" value="PBP5_C"/>
    <property type="match status" value="1"/>
</dbReference>
<dbReference type="EMBL" id="CP002131">
    <property type="protein sequence ID" value="ADL07545.1"/>
    <property type="molecule type" value="Genomic_DNA"/>
</dbReference>
<feature type="chain" id="PRO_5003127904" description="serine-type D-Ala-D-Ala carboxypeptidase" evidence="17">
    <location>
        <begin position="26"/>
        <end position="410"/>
    </location>
</feature>
<dbReference type="MEROPS" id="S11.004"/>
<keyword evidence="16" id="KW-1133">Transmembrane helix</keyword>
<keyword evidence="16" id="KW-0472">Membrane</keyword>
<evidence type="ECO:0000256" key="10">
    <source>
        <dbReference type="ARBA" id="ARBA00022984"/>
    </source>
</evidence>
<dbReference type="RefSeq" id="WP_013275590.1">
    <property type="nucleotide sequence ID" value="NC_014377.1"/>
</dbReference>
<protein>
    <recommendedName>
        <fullName evidence="4">serine-type D-Ala-D-Ala carboxypeptidase</fullName>
        <ecNumber evidence="4">3.4.16.4</ecNumber>
    </recommendedName>
</protein>
<dbReference type="Pfam" id="PF00768">
    <property type="entry name" value="Peptidase_S11"/>
    <property type="match status" value="1"/>
</dbReference>
<dbReference type="InterPro" id="IPR037167">
    <property type="entry name" value="Peptidase_S11_C_sf"/>
</dbReference>
<sequence>MKRLICCKLILILILLIASTSKVTAAPSPPSIVGTAGILMDVKTGKVLYEKNAHLKLEPASTTKIMTTVIALEKGKLSDTVVTGREPTLADGTRIYLEEGEKLTLEQMLYGMMLNSGNDAAVAIAEHIAGSVPEFAKLMNEKAREIGAKNTNFVNPSGLPDKNHYTTAYDLALISRYALLNHPEFRKIVSTKTFKIPWQGKEWDRLLINHNKMLWRYEGTDGVKTGYTRSAGQTFVASATRNGWQLLAVVLKSQGRNIYSDAQALLDYGFDNFEKKDVINKGQIIDKIDVKYGTPVDLLAASDFTAVVEKGSGPIDVKKNIYPGVKAPVVKGQVLGNLDFYQGGSKIGSVALVAATDVPRKIYTRWWFWTSALIMLTYVPFRISVGIKRYKRHKQRANYLYYYKQRRKRW</sequence>
<evidence type="ECO:0000256" key="8">
    <source>
        <dbReference type="ARBA" id="ARBA00022801"/>
    </source>
</evidence>
<evidence type="ECO:0000256" key="11">
    <source>
        <dbReference type="ARBA" id="ARBA00023316"/>
    </source>
</evidence>
<dbReference type="InterPro" id="IPR018044">
    <property type="entry name" value="Peptidase_S11"/>
</dbReference>
<dbReference type="SUPFAM" id="SSF69189">
    <property type="entry name" value="Penicillin-binding protein associated domain"/>
    <property type="match status" value="1"/>
</dbReference>
<dbReference type="PANTHER" id="PTHR21581">
    <property type="entry name" value="D-ALANYL-D-ALANINE CARBOXYPEPTIDASE"/>
    <property type="match status" value="1"/>
</dbReference>
<dbReference type="KEGG" id="toc:Toce_0780"/>
<feature type="active site" description="Acyl-ester intermediate" evidence="13">
    <location>
        <position position="64"/>
    </location>
</feature>
<comment type="pathway">
    <text evidence="2">Cell wall biogenesis; peptidoglycan biosynthesis.</text>
</comment>
<dbReference type="GO" id="GO:0008360">
    <property type="term" value="P:regulation of cell shape"/>
    <property type="evidence" value="ECO:0007669"/>
    <property type="project" value="UniProtKB-KW"/>
</dbReference>
<evidence type="ECO:0000256" key="7">
    <source>
        <dbReference type="ARBA" id="ARBA00022729"/>
    </source>
</evidence>
<name>D9S2B8_THEOJ</name>
<dbReference type="GO" id="GO:0009002">
    <property type="term" value="F:serine-type D-Ala-D-Ala carboxypeptidase activity"/>
    <property type="evidence" value="ECO:0007669"/>
    <property type="project" value="UniProtKB-EC"/>
</dbReference>
<dbReference type="InterPro" id="IPR015956">
    <property type="entry name" value="Peniciliin-bd_prot_C_sf"/>
</dbReference>
<evidence type="ECO:0000256" key="14">
    <source>
        <dbReference type="PIRSR" id="PIRSR618044-2"/>
    </source>
</evidence>
<comment type="function">
    <text evidence="1">Removes C-terminal D-alanyl residues from sugar-peptide cell wall precursors.</text>
</comment>
<dbReference type="Gene3D" id="3.40.710.10">
    <property type="entry name" value="DD-peptidase/beta-lactamase superfamily"/>
    <property type="match status" value="1"/>
</dbReference>
<evidence type="ECO:0000313" key="19">
    <source>
        <dbReference type="EMBL" id="ADL07545.1"/>
    </source>
</evidence>
<dbReference type="HOGENOM" id="CLU_027070_7_3_9"/>
<evidence type="ECO:0000256" key="16">
    <source>
        <dbReference type="SAM" id="Phobius"/>
    </source>
</evidence>
<dbReference type="PRINTS" id="PR00725">
    <property type="entry name" value="DADACBPTASE1"/>
</dbReference>
<dbReference type="eggNOG" id="COG1686">
    <property type="taxonomic scope" value="Bacteria"/>
</dbReference>
<keyword evidence="11" id="KW-0961">Cell wall biogenesis/degradation</keyword>
<evidence type="ECO:0000256" key="17">
    <source>
        <dbReference type="SAM" id="SignalP"/>
    </source>
</evidence>
<dbReference type="Pfam" id="PF07943">
    <property type="entry name" value="PBP5_C"/>
    <property type="match status" value="1"/>
</dbReference>
<keyword evidence="9" id="KW-0133">Cell shape</keyword>
<dbReference type="GO" id="GO:0009252">
    <property type="term" value="P:peptidoglycan biosynthetic process"/>
    <property type="evidence" value="ECO:0007669"/>
    <property type="project" value="UniProtKB-UniPathway"/>
</dbReference>
<feature type="active site" description="Acyl-ester intermediate" evidence="13">
    <location>
        <position position="61"/>
    </location>
</feature>
<feature type="signal peptide" evidence="17">
    <location>
        <begin position="1"/>
        <end position="25"/>
    </location>
</feature>
<keyword evidence="16" id="KW-0812">Transmembrane</keyword>
<keyword evidence="8 19" id="KW-0378">Hydrolase</keyword>
<comment type="catalytic activity">
    <reaction evidence="12">
        <text>Preferential cleavage: (Ac)2-L-Lys-D-Ala-|-D-Ala. Also transpeptidation of peptidyl-alanyl moieties that are N-acyl substituents of D-alanine.</text>
        <dbReference type="EC" id="3.4.16.4"/>
    </reaction>
</comment>
<dbReference type="STRING" id="555079.Toce_0780"/>
<evidence type="ECO:0000256" key="9">
    <source>
        <dbReference type="ARBA" id="ARBA00022960"/>
    </source>
</evidence>
<evidence type="ECO:0000256" key="15">
    <source>
        <dbReference type="RuleBase" id="RU004016"/>
    </source>
</evidence>
<dbReference type="InterPro" id="IPR001967">
    <property type="entry name" value="Peptidase_S11_N"/>
</dbReference>
<evidence type="ECO:0000256" key="3">
    <source>
        <dbReference type="ARBA" id="ARBA00007164"/>
    </source>
</evidence>
<keyword evidence="5 19" id="KW-0121">Carboxypeptidase</keyword>
<evidence type="ECO:0000256" key="13">
    <source>
        <dbReference type="PIRSR" id="PIRSR618044-1"/>
    </source>
</evidence>
<keyword evidence="10" id="KW-0573">Peptidoglycan synthesis</keyword>
<dbReference type="Gene3D" id="2.60.410.10">
    <property type="entry name" value="D-Ala-D-Ala carboxypeptidase, C-terminal domain"/>
    <property type="match status" value="1"/>
</dbReference>
<evidence type="ECO:0000256" key="5">
    <source>
        <dbReference type="ARBA" id="ARBA00022645"/>
    </source>
</evidence>
<keyword evidence="7 17" id="KW-0732">Signal</keyword>
<evidence type="ECO:0000256" key="12">
    <source>
        <dbReference type="ARBA" id="ARBA00034000"/>
    </source>
</evidence>
<dbReference type="UniPathway" id="UPA00219"/>
<evidence type="ECO:0000256" key="4">
    <source>
        <dbReference type="ARBA" id="ARBA00012448"/>
    </source>
</evidence>
<dbReference type="GO" id="GO:0071555">
    <property type="term" value="P:cell wall organization"/>
    <property type="evidence" value="ECO:0007669"/>
    <property type="project" value="UniProtKB-KW"/>
</dbReference>
<evidence type="ECO:0000256" key="6">
    <source>
        <dbReference type="ARBA" id="ARBA00022670"/>
    </source>
</evidence>
<dbReference type="AlphaFoldDB" id="D9S2B8"/>
<accession>D9S2B8</accession>
<evidence type="ECO:0000313" key="20">
    <source>
        <dbReference type="Proteomes" id="UP000000272"/>
    </source>
</evidence>
<evidence type="ECO:0000259" key="18">
    <source>
        <dbReference type="SMART" id="SM00936"/>
    </source>
</evidence>
<keyword evidence="6" id="KW-0645">Protease</keyword>
<dbReference type="SUPFAM" id="SSF56601">
    <property type="entry name" value="beta-lactamase/transpeptidase-like"/>
    <property type="match status" value="1"/>
</dbReference>
<evidence type="ECO:0000256" key="2">
    <source>
        <dbReference type="ARBA" id="ARBA00004752"/>
    </source>
</evidence>